<organism evidence="2 3">
    <name type="scientific">Clavibacter michiganensis</name>
    <dbReference type="NCBI Taxonomy" id="28447"/>
    <lineage>
        <taxon>Bacteria</taxon>
        <taxon>Bacillati</taxon>
        <taxon>Actinomycetota</taxon>
        <taxon>Actinomycetes</taxon>
        <taxon>Micrococcales</taxon>
        <taxon>Microbacteriaceae</taxon>
        <taxon>Clavibacter</taxon>
    </lineage>
</organism>
<dbReference type="EMBL" id="MDHJ01000001">
    <property type="protein sequence ID" value="OUE09252.1"/>
    <property type="molecule type" value="Genomic_DNA"/>
</dbReference>
<evidence type="ECO:0000313" key="2">
    <source>
        <dbReference type="EMBL" id="OUE09252.1"/>
    </source>
</evidence>
<reference evidence="2 3" key="1">
    <citation type="submission" date="2016-08" db="EMBL/GenBank/DDBJ databases">
        <title>Genome sequence of Clavibacter michiganensis spp. strain CASJ009.</title>
        <authorList>
            <person name="Thapa S.P."/>
            <person name="Coaker G."/>
        </authorList>
    </citation>
    <scope>NUCLEOTIDE SEQUENCE [LARGE SCALE GENOMIC DNA]</scope>
    <source>
        <strain evidence="2">CASJ009</strain>
    </source>
</reference>
<sequence length="101" mass="11465">MSWPTYFESFPAMKLTKSSAISRCSSSETRPTQGAAQRPMSPSRHGRLVCRARLNVLSEQERMGNTLSMWSTVSRIAHTFVYGPKYLAPRILRLRVTMTRG</sequence>
<dbReference type="Proteomes" id="UP000195106">
    <property type="component" value="Unassembled WGS sequence"/>
</dbReference>
<proteinExistence type="predicted"/>
<accession>A0A251XUK5</accession>
<name>A0A251XUK5_9MICO</name>
<gene>
    <name evidence="2" type="ORF">CMsap09_09925</name>
</gene>
<dbReference type="AlphaFoldDB" id="A0A251XUK5"/>
<feature type="region of interest" description="Disordered" evidence="1">
    <location>
        <begin position="21"/>
        <end position="45"/>
    </location>
</feature>
<comment type="caution">
    <text evidence="2">The sequence shown here is derived from an EMBL/GenBank/DDBJ whole genome shotgun (WGS) entry which is preliminary data.</text>
</comment>
<evidence type="ECO:0000313" key="3">
    <source>
        <dbReference type="Proteomes" id="UP000195106"/>
    </source>
</evidence>
<protein>
    <submittedName>
        <fullName evidence="2">Uncharacterized protein</fullName>
    </submittedName>
</protein>
<evidence type="ECO:0000256" key="1">
    <source>
        <dbReference type="SAM" id="MobiDB-lite"/>
    </source>
</evidence>
<feature type="compositionally biased region" description="Polar residues" evidence="1">
    <location>
        <begin position="21"/>
        <end position="35"/>
    </location>
</feature>